<sequence>MNSIINFVMKNKLAVWLVTLIITAAGIYSGSKMNLETIPDITIPIVSVTTVYPGATPDQVVNELSEPLEKAVKSLNGVTSVSSTSYQNASSLQIEYDFGTDMKQAEEDVNEALKNVTLPENAMDPTVGRISINAFPILALSVSDSKADLEELTVKVQDSLVPELEGIEGISSVAVSGQQIEEVILTFDKEKLAANNLDEETVKQLVKGSDVTMPLGLIQFDEDEQSVVVDGNITTVEDLKNILIPVMPTATPGLTTPPAGLGSSAPQMSTVKLGELATIEHIGKAESISRMNGKEAIAVQVVKSQNANTVTVVNNVNELMTQFEKENDGVKISTTLDQGEPIQQSVDTMVSKALFGALFAIIIIMLFLRNFKSTLISIVSIPMSLLIAVIFLKQMDITLNMMTLGAMTVAIARVIDDSIVVVENIFRRMSLSTEKLKGKDLVREATKEMFKPIMSSTLVTIAVFLPIALVSGMVGELFMPFALTIVFALLASLIVAITIVPMLAHSLFKKQLYSNTGSHIEKPSKMAAAYRNFLNWTLNHKFITSIISIVLLVGSLFLAPVIGVSFLPDEEQKMMYITYTPEPGETLDTVNSTVESAEEYLLDLKDVEVVQASVGGENPMAPGASNGALMFVTFDSDTTEFTKVKEKTIVELQKIPAKGEWKSQDFSTSGSSNTVSYYVYGNNLKDIEPVVEDIEKIMIDNKDLKNAKTSLTRKYKEYTLVADQEKLTQYGLTAAQVGMVLYPNNQQEVLTKIVEDDKTIEVLINEEKKEHKTIDDLLKEKVQSPLGMEIAISELVDIQEGTTSDTISRKDGKLFASVSAEITTKDVAKASTAIQKKVDELDVPSNVKVNTAGVTEDITEAFTQLGLAMLAAIAIVYLILVITFGGGLAPLAILFSLPFTVIGALVGLWIAGETISVSAMIGLLMLIGIVVTNAIVLIDRVINKEKEGLTTRDAILEAGSTRLRPILMTALATIGALIPLAIGAEGSGLISKGLGVTVIGGLTSSTLLTLIFVPIVYEFLGKFRKKNKKA</sequence>
<name>A0A3P5XWJ3_9BACL</name>
<feature type="transmembrane region" description="Helical" evidence="1">
    <location>
        <begin position="963"/>
        <end position="982"/>
    </location>
</feature>
<evidence type="ECO:0000313" key="2">
    <source>
        <dbReference type="EMBL" id="VDC33500.1"/>
    </source>
</evidence>
<proteinExistence type="predicted"/>
<feature type="transmembrane region" description="Helical" evidence="1">
    <location>
        <begin position="349"/>
        <end position="368"/>
    </location>
</feature>
<dbReference type="Gene3D" id="1.20.1640.10">
    <property type="entry name" value="Multidrug efflux transporter AcrB transmembrane domain"/>
    <property type="match status" value="2"/>
</dbReference>
<reference evidence="2 3" key="1">
    <citation type="submission" date="2018-11" db="EMBL/GenBank/DDBJ databases">
        <authorList>
            <person name="Criscuolo A."/>
        </authorList>
    </citation>
    <scope>NUCLEOTIDE SEQUENCE [LARGE SCALE GENOMIC DNA]</scope>
    <source>
        <strain evidence="2">ATB-66</strain>
    </source>
</reference>
<feature type="transmembrane region" description="Helical" evidence="1">
    <location>
        <begin position="865"/>
        <end position="884"/>
    </location>
</feature>
<dbReference type="SUPFAM" id="SSF82693">
    <property type="entry name" value="Multidrug efflux transporter AcrB pore domain, PN1, PN2, PC1 and PC2 subdomains"/>
    <property type="match status" value="2"/>
</dbReference>
<dbReference type="Gene3D" id="3.30.2090.10">
    <property type="entry name" value="Multidrug efflux transporter AcrB TolC docking domain, DN and DC subdomains"/>
    <property type="match status" value="2"/>
</dbReference>
<feature type="transmembrane region" description="Helical" evidence="1">
    <location>
        <begin position="917"/>
        <end position="942"/>
    </location>
</feature>
<dbReference type="PRINTS" id="PR00702">
    <property type="entry name" value="ACRIFLAVINRP"/>
</dbReference>
<feature type="transmembrane region" description="Helical" evidence="1">
    <location>
        <begin position="994"/>
        <end position="1020"/>
    </location>
</feature>
<dbReference type="SUPFAM" id="SSF82714">
    <property type="entry name" value="Multidrug efflux transporter AcrB TolC docking domain, DN and DC subdomains"/>
    <property type="match status" value="2"/>
</dbReference>
<dbReference type="Proteomes" id="UP000270468">
    <property type="component" value="Unassembled WGS sequence"/>
</dbReference>
<protein>
    <submittedName>
        <fullName evidence="2">Swarming motility protein SwrC</fullName>
    </submittedName>
</protein>
<feature type="transmembrane region" description="Helical" evidence="1">
    <location>
        <begin position="453"/>
        <end position="475"/>
    </location>
</feature>
<dbReference type="Pfam" id="PF00873">
    <property type="entry name" value="ACR_tran"/>
    <property type="match status" value="1"/>
</dbReference>
<evidence type="ECO:0000313" key="3">
    <source>
        <dbReference type="Proteomes" id="UP000270468"/>
    </source>
</evidence>
<dbReference type="Gene3D" id="3.30.70.1430">
    <property type="entry name" value="Multidrug efflux transporter AcrB pore domain"/>
    <property type="match status" value="2"/>
</dbReference>
<dbReference type="PANTHER" id="PTHR32063:SF0">
    <property type="entry name" value="SWARMING MOTILITY PROTEIN SWRC"/>
    <property type="match status" value="1"/>
</dbReference>
<keyword evidence="1" id="KW-0812">Transmembrane</keyword>
<keyword evidence="3" id="KW-1185">Reference proteome</keyword>
<dbReference type="OrthoDB" id="9757876at2"/>
<dbReference type="RefSeq" id="WP_124071721.1">
    <property type="nucleotide sequence ID" value="NZ_CBCRXF010000004.1"/>
</dbReference>
<dbReference type="Gene3D" id="3.30.70.1440">
    <property type="entry name" value="Multidrug efflux transporter AcrB pore domain"/>
    <property type="match status" value="1"/>
</dbReference>
<keyword evidence="1" id="KW-0472">Membrane</keyword>
<feature type="transmembrane region" description="Helical" evidence="1">
    <location>
        <begin position="375"/>
        <end position="392"/>
    </location>
</feature>
<dbReference type="GO" id="GO:0005886">
    <property type="term" value="C:plasma membrane"/>
    <property type="evidence" value="ECO:0007669"/>
    <property type="project" value="TreeGrafter"/>
</dbReference>
<dbReference type="AlphaFoldDB" id="A0A3P5XWJ3"/>
<keyword evidence="1" id="KW-1133">Transmembrane helix</keyword>
<feature type="transmembrane region" description="Helical" evidence="1">
    <location>
        <begin position="481"/>
        <end position="504"/>
    </location>
</feature>
<organism evidence="2 3">
    <name type="scientific">Filibacter tadaridae</name>
    <dbReference type="NCBI Taxonomy" id="2483811"/>
    <lineage>
        <taxon>Bacteria</taxon>
        <taxon>Bacillati</taxon>
        <taxon>Bacillota</taxon>
        <taxon>Bacilli</taxon>
        <taxon>Bacillales</taxon>
        <taxon>Caryophanaceae</taxon>
        <taxon>Filibacter</taxon>
    </lineage>
</organism>
<dbReference type="EMBL" id="UXAV01000045">
    <property type="protein sequence ID" value="VDC33500.1"/>
    <property type="molecule type" value="Genomic_DNA"/>
</dbReference>
<dbReference type="InterPro" id="IPR027463">
    <property type="entry name" value="AcrB_DN_DC_subdom"/>
</dbReference>
<accession>A0A3P5XWJ3</accession>
<dbReference type="GO" id="GO:0042910">
    <property type="term" value="F:xenobiotic transmembrane transporter activity"/>
    <property type="evidence" value="ECO:0007669"/>
    <property type="project" value="TreeGrafter"/>
</dbReference>
<dbReference type="Gene3D" id="3.30.70.1320">
    <property type="entry name" value="Multidrug efflux transporter AcrB pore domain like"/>
    <property type="match status" value="1"/>
</dbReference>
<evidence type="ECO:0000256" key="1">
    <source>
        <dbReference type="SAM" id="Phobius"/>
    </source>
</evidence>
<gene>
    <name evidence="2" type="primary">swrC_2</name>
    <name evidence="2" type="ORF">FILTAD_02910</name>
</gene>
<dbReference type="SUPFAM" id="SSF82866">
    <property type="entry name" value="Multidrug efflux transporter AcrB transmembrane domain"/>
    <property type="match status" value="2"/>
</dbReference>
<dbReference type="PANTHER" id="PTHR32063">
    <property type="match status" value="1"/>
</dbReference>
<dbReference type="InterPro" id="IPR001036">
    <property type="entry name" value="Acrflvin-R"/>
</dbReference>
<feature type="transmembrane region" description="Helical" evidence="1">
    <location>
        <begin position="542"/>
        <end position="567"/>
    </location>
</feature>